<evidence type="ECO:0000256" key="5">
    <source>
        <dbReference type="ARBA" id="ARBA00022989"/>
    </source>
</evidence>
<evidence type="ECO:0000256" key="3">
    <source>
        <dbReference type="ARBA" id="ARBA00022692"/>
    </source>
</evidence>
<protein>
    <submittedName>
        <fullName evidence="9">Rhomboid family intramembrane serine protease</fullName>
    </submittedName>
</protein>
<evidence type="ECO:0000256" key="6">
    <source>
        <dbReference type="ARBA" id="ARBA00023136"/>
    </source>
</evidence>
<evidence type="ECO:0000256" key="1">
    <source>
        <dbReference type="ARBA" id="ARBA00004141"/>
    </source>
</evidence>
<dbReference type="PANTHER" id="PTHR43731:SF14">
    <property type="entry name" value="PRESENILIN-ASSOCIATED RHOMBOID-LIKE PROTEIN, MITOCHONDRIAL"/>
    <property type="match status" value="1"/>
</dbReference>
<dbReference type="PANTHER" id="PTHR43731">
    <property type="entry name" value="RHOMBOID PROTEASE"/>
    <property type="match status" value="1"/>
</dbReference>
<evidence type="ECO:0000256" key="7">
    <source>
        <dbReference type="SAM" id="Phobius"/>
    </source>
</evidence>
<comment type="caution">
    <text evidence="9">The sequence shown here is derived from an EMBL/GenBank/DDBJ whole genome shotgun (WGS) entry which is preliminary data.</text>
</comment>
<feature type="domain" description="Peptidase S54 rhomboid" evidence="8">
    <location>
        <begin position="52"/>
        <end position="191"/>
    </location>
</feature>
<evidence type="ECO:0000259" key="8">
    <source>
        <dbReference type="Pfam" id="PF01694"/>
    </source>
</evidence>
<dbReference type="EMBL" id="VUMB01000021">
    <property type="protein sequence ID" value="MSS40856.1"/>
    <property type="molecule type" value="Genomic_DNA"/>
</dbReference>
<reference evidence="9 10" key="1">
    <citation type="submission" date="2019-08" db="EMBL/GenBank/DDBJ databases">
        <title>In-depth cultivation of the pig gut microbiome towards novel bacterial diversity and tailored functional studies.</title>
        <authorList>
            <person name="Wylensek D."/>
            <person name="Hitch T.C.A."/>
            <person name="Clavel T."/>
        </authorList>
    </citation>
    <scope>NUCLEOTIDE SEQUENCE [LARGE SCALE GENOMIC DNA]</scope>
    <source>
        <strain evidence="9 10">BL-389-WT-3D</strain>
    </source>
</reference>
<dbReference type="Pfam" id="PF01694">
    <property type="entry name" value="Rhomboid"/>
    <property type="match status" value="1"/>
</dbReference>
<dbReference type="InterPro" id="IPR022764">
    <property type="entry name" value="Peptidase_S54_rhomboid_dom"/>
</dbReference>
<keyword evidence="5 7" id="KW-1133">Transmembrane helix</keyword>
<feature type="transmembrane region" description="Helical" evidence="7">
    <location>
        <begin position="119"/>
        <end position="140"/>
    </location>
</feature>
<feature type="transmembrane region" description="Helical" evidence="7">
    <location>
        <begin position="149"/>
        <end position="167"/>
    </location>
</feature>
<dbReference type="GeneID" id="62695247"/>
<dbReference type="GO" id="GO:0004252">
    <property type="term" value="F:serine-type endopeptidase activity"/>
    <property type="evidence" value="ECO:0007669"/>
    <property type="project" value="InterPro"/>
</dbReference>
<comment type="similarity">
    <text evidence="2">Belongs to the peptidase S54 family.</text>
</comment>
<dbReference type="AlphaFoldDB" id="A0A844F746"/>
<comment type="subcellular location">
    <subcellularLocation>
        <location evidence="1">Membrane</location>
        <topology evidence="1">Multi-pass membrane protein</topology>
    </subcellularLocation>
</comment>
<keyword evidence="4" id="KW-0378">Hydrolase</keyword>
<evidence type="ECO:0000313" key="9">
    <source>
        <dbReference type="EMBL" id="MSS40856.1"/>
    </source>
</evidence>
<organism evidence="9 10">
    <name type="scientific">Clostridium scindens (strain JCM 10418 / VPI 12708)</name>
    <dbReference type="NCBI Taxonomy" id="29347"/>
    <lineage>
        <taxon>Bacteria</taxon>
        <taxon>Bacillati</taxon>
        <taxon>Bacillota</taxon>
        <taxon>Clostridia</taxon>
        <taxon>Lachnospirales</taxon>
        <taxon>Lachnospiraceae</taxon>
    </lineage>
</organism>
<sequence>MNSKKMKAPCTILLLAANVAVFFLLSFQGATEDGLFMLEHGAMYVPFITEQGEYYRMFTSMFLHFGFEHLFNNMITLVLIGWNLEVEIGSIRFLVIYILSGLGGNILSSWWDIRLADYAIAAGASGAIFGIIGALLYVAIRNRGRIGDISGRGIVFMIFITLYYGYSSGGVDNMAHIGGLTTGFLLCILLYWKRKREDSPFIQY</sequence>
<dbReference type="GO" id="GO:0006508">
    <property type="term" value="P:proteolysis"/>
    <property type="evidence" value="ECO:0007669"/>
    <property type="project" value="UniProtKB-KW"/>
</dbReference>
<dbReference type="InterPro" id="IPR050925">
    <property type="entry name" value="Rhomboid_protease_S54"/>
</dbReference>
<proteinExistence type="inferred from homology"/>
<feature type="transmembrane region" description="Helical" evidence="7">
    <location>
        <begin position="61"/>
        <end position="82"/>
    </location>
</feature>
<evidence type="ECO:0000256" key="4">
    <source>
        <dbReference type="ARBA" id="ARBA00022801"/>
    </source>
</evidence>
<dbReference type="Gene3D" id="1.20.1540.10">
    <property type="entry name" value="Rhomboid-like"/>
    <property type="match status" value="1"/>
</dbReference>
<evidence type="ECO:0000256" key="2">
    <source>
        <dbReference type="ARBA" id="ARBA00009045"/>
    </source>
</evidence>
<feature type="transmembrane region" description="Helical" evidence="7">
    <location>
        <begin position="94"/>
        <end position="113"/>
    </location>
</feature>
<gene>
    <name evidence="9" type="ORF">FYJ37_10980</name>
</gene>
<accession>A0A844F746</accession>
<dbReference type="InterPro" id="IPR035952">
    <property type="entry name" value="Rhomboid-like_sf"/>
</dbReference>
<dbReference type="RefSeq" id="WP_004607634.1">
    <property type="nucleotide sequence ID" value="NZ_AP024846.1"/>
</dbReference>
<keyword evidence="9" id="KW-0645">Protease</keyword>
<keyword evidence="3 7" id="KW-0812">Transmembrane</keyword>
<dbReference type="SUPFAM" id="SSF144091">
    <property type="entry name" value="Rhomboid-like"/>
    <property type="match status" value="1"/>
</dbReference>
<keyword evidence="6 7" id="KW-0472">Membrane</keyword>
<name>A0A844F746_CLOSV</name>
<dbReference type="Proteomes" id="UP000462363">
    <property type="component" value="Unassembled WGS sequence"/>
</dbReference>
<feature type="transmembrane region" description="Helical" evidence="7">
    <location>
        <begin position="173"/>
        <end position="192"/>
    </location>
</feature>
<evidence type="ECO:0000313" key="10">
    <source>
        <dbReference type="Proteomes" id="UP000462363"/>
    </source>
</evidence>
<dbReference type="GO" id="GO:0016020">
    <property type="term" value="C:membrane"/>
    <property type="evidence" value="ECO:0007669"/>
    <property type="project" value="UniProtKB-SubCell"/>
</dbReference>